<evidence type="ECO:0000313" key="3">
    <source>
        <dbReference type="Proteomes" id="UP000197596"/>
    </source>
</evidence>
<proteinExistence type="predicted"/>
<dbReference type="GO" id="GO:0003824">
    <property type="term" value="F:catalytic activity"/>
    <property type="evidence" value="ECO:0007669"/>
    <property type="project" value="UniProtKB-ARBA"/>
</dbReference>
<dbReference type="Pfam" id="PF01590">
    <property type="entry name" value="GAF"/>
    <property type="match status" value="1"/>
</dbReference>
<dbReference type="InterPro" id="IPR029016">
    <property type="entry name" value="GAF-like_dom_sf"/>
</dbReference>
<dbReference type="FunFam" id="3.30.70.270:FF:000001">
    <property type="entry name" value="Diguanylate cyclase domain protein"/>
    <property type="match status" value="1"/>
</dbReference>
<gene>
    <name evidence="2" type="ORF">CEJ42_19085</name>
</gene>
<dbReference type="SUPFAM" id="SSF55781">
    <property type="entry name" value="GAF domain-like"/>
    <property type="match status" value="1"/>
</dbReference>
<dbReference type="InterPro" id="IPR000160">
    <property type="entry name" value="GGDEF_dom"/>
</dbReference>
<dbReference type="PANTHER" id="PTHR43102:SF2">
    <property type="entry name" value="GAF DOMAIN-CONTAINING PROTEIN"/>
    <property type="match status" value="1"/>
</dbReference>
<dbReference type="SMART" id="SM00065">
    <property type="entry name" value="GAF"/>
    <property type="match status" value="1"/>
</dbReference>
<dbReference type="RefSeq" id="WP_088752155.1">
    <property type="nucleotide sequence ID" value="NZ_NJGU01000010.1"/>
</dbReference>
<dbReference type="NCBIfam" id="TIGR00254">
    <property type="entry name" value="GGDEF"/>
    <property type="match status" value="1"/>
</dbReference>
<dbReference type="PROSITE" id="PS50887">
    <property type="entry name" value="GGDEF"/>
    <property type="match status" value="1"/>
</dbReference>
<feature type="domain" description="GGDEF" evidence="1">
    <location>
        <begin position="195"/>
        <end position="324"/>
    </location>
</feature>
<dbReference type="EMBL" id="NJGU01000010">
    <property type="protein sequence ID" value="OWY27662.1"/>
    <property type="molecule type" value="Genomic_DNA"/>
</dbReference>
<dbReference type="Gene3D" id="3.30.450.40">
    <property type="match status" value="1"/>
</dbReference>
<dbReference type="SMART" id="SM00267">
    <property type="entry name" value="GGDEF"/>
    <property type="match status" value="1"/>
</dbReference>
<accession>A0A246WNU1</accession>
<dbReference type="PANTHER" id="PTHR43102">
    <property type="entry name" value="SLR1143 PROTEIN"/>
    <property type="match status" value="1"/>
</dbReference>
<dbReference type="Pfam" id="PF00990">
    <property type="entry name" value="GGDEF"/>
    <property type="match status" value="1"/>
</dbReference>
<reference evidence="2 3" key="1">
    <citation type="submission" date="2017-06" db="EMBL/GenBank/DDBJ databases">
        <title>Herbaspirillum phytohormonus sp. nov., isolated from the root nodule of Robinia pseudoacacia in lead-zinc mine.</title>
        <authorList>
            <person name="Fan M."/>
            <person name="Lin Y."/>
        </authorList>
    </citation>
    <scope>NUCLEOTIDE SEQUENCE [LARGE SCALE GENOMIC DNA]</scope>
    <source>
        <strain evidence="2 3">HZ10</strain>
    </source>
</reference>
<dbReference type="Gene3D" id="3.30.70.270">
    <property type="match status" value="1"/>
</dbReference>
<evidence type="ECO:0000313" key="2">
    <source>
        <dbReference type="EMBL" id="OWY27662.1"/>
    </source>
</evidence>
<dbReference type="SUPFAM" id="SSF55073">
    <property type="entry name" value="Nucleotide cyclase"/>
    <property type="match status" value="1"/>
</dbReference>
<dbReference type="Proteomes" id="UP000197596">
    <property type="component" value="Unassembled WGS sequence"/>
</dbReference>
<sequence length="324" mass="36286">MKIAELPPNEAARIEALHSLHILDTPPEERFDRLTRLARRLFDVPIAVVTLIDVNRQWFKSCVGLGDATETEREVSFCSHAILTDDITVVPDATQDDRFSGNPQVTGEPYIRFYAGCPIKSESGYNLGTLCLVDMKPRPFDADDRALLRDLAAMVEQELTAVKLATIDDLTKLSNRRGFESLAQHALGLCKRVSRPASLLYFDLDMFKQINDRFGHAEGDTALMNFSSLLAGNFRESDVIGRLGGDEFAVFLTNTSMAEAQPVLQHFERAVQQFNQHAMREYDLRYSVGVVEFSPAVHQSVAELMQNADALMYEQKARRKAAAV</sequence>
<dbReference type="CDD" id="cd01949">
    <property type="entry name" value="GGDEF"/>
    <property type="match status" value="1"/>
</dbReference>
<name>A0A246WNU1_9BURK</name>
<comment type="caution">
    <text evidence="2">The sequence shown here is derived from an EMBL/GenBank/DDBJ whole genome shotgun (WGS) entry which is preliminary data.</text>
</comment>
<dbReference type="InterPro" id="IPR029787">
    <property type="entry name" value="Nucleotide_cyclase"/>
</dbReference>
<protein>
    <submittedName>
        <fullName evidence="2">GGDEF domain-containing protein</fullName>
    </submittedName>
</protein>
<organism evidence="2 3">
    <name type="scientific">Herbaspirillum robiniae</name>
    <dbReference type="NCBI Taxonomy" id="2014887"/>
    <lineage>
        <taxon>Bacteria</taxon>
        <taxon>Pseudomonadati</taxon>
        <taxon>Pseudomonadota</taxon>
        <taxon>Betaproteobacteria</taxon>
        <taxon>Burkholderiales</taxon>
        <taxon>Oxalobacteraceae</taxon>
        <taxon>Herbaspirillum</taxon>
    </lineage>
</organism>
<dbReference type="AlphaFoldDB" id="A0A246WNU1"/>
<evidence type="ECO:0000259" key="1">
    <source>
        <dbReference type="PROSITE" id="PS50887"/>
    </source>
</evidence>
<dbReference type="InterPro" id="IPR003018">
    <property type="entry name" value="GAF"/>
</dbReference>
<dbReference type="InterPro" id="IPR043128">
    <property type="entry name" value="Rev_trsase/Diguanyl_cyclase"/>
</dbReference>